<comment type="subcellular location">
    <subcellularLocation>
        <location evidence="9">Cytoplasm</location>
    </subcellularLocation>
</comment>
<dbReference type="SUPFAM" id="SSF55190">
    <property type="entry name" value="Arginyl-tRNA synthetase (ArgRS), N-terminal 'additional' domain"/>
    <property type="match status" value="1"/>
</dbReference>
<dbReference type="Proteomes" id="UP001228690">
    <property type="component" value="Chromosome"/>
</dbReference>
<proteinExistence type="inferred from homology"/>
<keyword evidence="7 9" id="KW-0030">Aminoacyl-tRNA synthetase</keyword>
<evidence type="ECO:0000256" key="3">
    <source>
        <dbReference type="ARBA" id="ARBA00022598"/>
    </source>
</evidence>
<dbReference type="Pfam" id="PF03485">
    <property type="entry name" value="Arg_tRNA_synt_N"/>
    <property type="match status" value="1"/>
</dbReference>
<dbReference type="InterPro" id="IPR035684">
    <property type="entry name" value="ArgRS_core"/>
</dbReference>
<dbReference type="RefSeq" id="WP_326927409.1">
    <property type="nucleotide sequence ID" value="NZ_CP123443.1"/>
</dbReference>
<dbReference type="EC" id="6.1.1.19" evidence="9"/>
<evidence type="ECO:0000256" key="1">
    <source>
        <dbReference type="ARBA" id="ARBA00005594"/>
    </source>
</evidence>
<dbReference type="InterPro" id="IPR001412">
    <property type="entry name" value="aa-tRNA-synth_I_CS"/>
</dbReference>
<evidence type="ECO:0000256" key="8">
    <source>
        <dbReference type="ARBA" id="ARBA00049339"/>
    </source>
</evidence>
<keyword evidence="3 9" id="KW-0436">Ligase</keyword>
<dbReference type="CDD" id="cd00671">
    <property type="entry name" value="ArgRS_core"/>
    <property type="match status" value="1"/>
</dbReference>
<keyword evidence="4 9" id="KW-0547">Nucleotide-binding</keyword>
<dbReference type="NCBIfam" id="TIGR00456">
    <property type="entry name" value="argS"/>
    <property type="match status" value="1"/>
</dbReference>
<keyword evidence="5 9" id="KW-0067">ATP-binding</keyword>
<evidence type="ECO:0000313" key="14">
    <source>
        <dbReference type="EMBL" id="WGK69221.1"/>
    </source>
</evidence>
<dbReference type="InterPro" id="IPR008909">
    <property type="entry name" value="DALR_anticod-bd"/>
</dbReference>
<feature type="compositionally biased region" description="Basic and acidic residues" evidence="11">
    <location>
        <begin position="431"/>
        <end position="444"/>
    </location>
</feature>
<dbReference type="Gene3D" id="3.40.50.620">
    <property type="entry name" value="HUPs"/>
    <property type="match status" value="1"/>
</dbReference>
<evidence type="ECO:0000256" key="7">
    <source>
        <dbReference type="ARBA" id="ARBA00023146"/>
    </source>
</evidence>
<dbReference type="SMART" id="SM00836">
    <property type="entry name" value="DALR_1"/>
    <property type="match status" value="1"/>
</dbReference>
<evidence type="ECO:0000259" key="13">
    <source>
        <dbReference type="SMART" id="SM01016"/>
    </source>
</evidence>
<dbReference type="InterPro" id="IPR005148">
    <property type="entry name" value="Arg-tRNA-synth_N"/>
</dbReference>
<feature type="short sequence motif" description="'HIGH' region" evidence="9">
    <location>
        <begin position="135"/>
        <end position="145"/>
    </location>
</feature>
<comment type="similarity">
    <text evidence="1 9 10">Belongs to the class-I aminoacyl-tRNA synthetase family.</text>
</comment>
<feature type="domain" description="DALR anticodon binding" evidence="12">
    <location>
        <begin position="497"/>
        <end position="632"/>
    </location>
</feature>
<dbReference type="Pfam" id="PF05746">
    <property type="entry name" value="DALR_1"/>
    <property type="match status" value="1"/>
</dbReference>
<dbReference type="GO" id="GO:0004814">
    <property type="term" value="F:arginine-tRNA ligase activity"/>
    <property type="evidence" value="ECO:0007669"/>
    <property type="project" value="UniProtKB-EC"/>
</dbReference>
<evidence type="ECO:0000256" key="5">
    <source>
        <dbReference type="ARBA" id="ARBA00022840"/>
    </source>
</evidence>
<accession>A0ABY8MH87</accession>
<dbReference type="PRINTS" id="PR01038">
    <property type="entry name" value="TRNASYNTHARG"/>
</dbReference>
<evidence type="ECO:0000256" key="4">
    <source>
        <dbReference type="ARBA" id="ARBA00022741"/>
    </source>
</evidence>
<protein>
    <recommendedName>
        <fullName evidence="9">Arginine--tRNA ligase</fullName>
        <ecNumber evidence="9">6.1.1.19</ecNumber>
    </recommendedName>
    <alternativeName>
        <fullName evidence="9">Arginyl-tRNA synthetase</fullName>
        <shortName evidence="9">ArgRS</shortName>
    </alternativeName>
</protein>
<keyword evidence="6 9" id="KW-0648">Protein biosynthesis</keyword>
<dbReference type="SMART" id="SM01016">
    <property type="entry name" value="Arg_tRNA_synt_N"/>
    <property type="match status" value="1"/>
</dbReference>
<dbReference type="Gene3D" id="1.10.730.10">
    <property type="entry name" value="Isoleucyl-tRNA Synthetase, Domain 1"/>
    <property type="match status" value="1"/>
</dbReference>
<gene>
    <name evidence="9 14" type="primary">argS</name>
    <name evidence="14" type="ORF">P0082_12200</name>
</gene>
<organism evidence="14 15">
    <name type="scientific">Candidatus Haliotispira prima</name>
    <dbReference type="NCBI Taxonomy" id="3034016"/>
    <lineage>
        <taxon>Bacteria</taxon>
        <taxon>Pseudomonadati</taxon>
        <taxon>Spirochaetota</taxon>
        <taxon>Spirochaetia</taxon>
        <taxon>Spirochaetales</taxon>
        <taxon>Spirochaetaceae</taxon>
        <taxon>Candidatus Haliotispira</taxon>
    </lineage>
</organism>
<dbReference type="InterPro" id="IPR009080">
    <property type="entry name" value="tRNAsynth_Ia_anticodon-bd"/>
</dbReference>
<dbReference type="EMBL" id="CP123443">
    <property type="protein sequence ID" value="WGK69221.1"/>
    <property type="molecule type" value="Genomic_DNA"/>
</dbReference>
<dbReference type="InterPro" id="IPR036695">
    <property type="entry name" value="Arg-tRNA-synth_N_sf"/>
</dbReference>
<dbReference type="Pfam" id="PF00750">
    <property type="entry name" value="tRNA-synt_1d"/>
    <property type="match status" value="1"/>
</dbReference>
<evidence type="ECO:0000256" key="11">
    <source>
        <dbReference type="SAM" id="MobiDB-lite"/>
    </source>
</evidence>
<name>A0ABY8MH87_9SPIO</name>
<keyword evidence="15" id="KW-1185">Reference proteome</keyword>
<keyword evidence="2 9" id="KW-0963">Cytoplasm</keyword>
<evidence type="ECO:0000256" key="9">
    <source>
        <dbReference type="HAMAP-Rule" id="MF_00123"/>
    </source>
</evidence>
<dbReference type="PROSITE" id="PS00178">
    <property type="entry name" value="AA_TRNA_LIGASE_I"/>
    <property type="match status" value="1"/>
</dbReference>
<dbReference type="SUPFAM" id="SSF47323">
    <property type="entry name" value="Anticodon-binding domain of a subclass of class I aminoacyl-tRNA synthetases"/>
    <property type="match status" value="1"/>
</dbReference>
<dbReference type="PANTHER" id="PTHR11956">
    <property type="entry name" value="ARGINYL-TRNA SYNTHETASE"/>
    <property type="match status" value="1"/>
</dbReference>
<evidence type="ECO:0000256" key="6">
    <source>
        <dbReference type="ARBA" id="ARBA00022917"/>
    </source>
</evidence>
<evidence type="ECO:0000256" key="10">
    <source>
        <dbReference type="RuleBase" id="RU363038"/>
    </source>
</evidence>
<evidence type="ECO:0000259" key="12">
    <source>
        <dbReference type="SMART" id="SM00836"/>
    </source>
</evidence>
<dbReference type="SUPFAM" id="SSF52374">
    <property type="entry name" value="Nucleotidylyl transferase"/>
    <property type="match status" value="1"/>
</dbReference>
<dbReference type="HAMAP" id="MF_00123">
    <property type="entry name" value="Arg_tRNA_synth"/>
    <property type="match status" value="1"/>
</dbReference>
<dbReference type="InterPro" id="IPR001278">
    <property type="entry name" value="Arg-tRNA-ligase"/>
</dbReference>
<feature type="region of interest" description="Disordered" evidence="11">
    <location>
        <begin position="431"/>
        <end position="452"/>
    </location>
</feature>
<feature type="domain" description="Arginyl tRNA synthetase N-terminal" evidence="13">
    <location>
        <begin position="9"/>
        <end position="97"/>
    </location>
</feature>
<dbReference type="PANTHER" id="PTHR11956:SF5">
    <property type="entry name" value="ARGININE--TRNA LIGASE, CYTOPLASMIC"/>
    <property type="match status" value="1"/>
</dbReference>
<evidence type="ECO:0000313" key="15">
    <source>
        <dbReference type="Proteomes" id="UP001228690"/>
    </source>
</evidence>
<sequence>MNEQQFIQNALQKSIEQELIARRLELGETRPGQLGEQLCPEKPPKAELGDWACPCFPLAKIFREAPPKLAVALAERLRTELPGWEIEPIGAYLNFRLPRDVVARSVMEQIALEQADFGRNEELKGRKVMIEFSSPNTNKPLHLGHLRNNVLGESISRIVAAGGAELNKVNIINDRGVHICKSMLAYQHFGRKEGPEGPFWETPESRGCKGDRLVGDYYVRFNDWVKEGGKSEEAENPEQLALKMLKEWEDGRPEVRELWQKMRKWVLDGIAQTYIRCGISFDRLYFESETYKLGQELVAEGLERGIFQRREDGAIFIDLSDCKLDQKVVQRSDGTSVYITQDLGTAVARHRDFPFDCQIYVVGNEQDYHFKVLFRILHLFGYPWSEQLQHLSYGMVVLPEGKMKSREGTVVDADDLLDRLEELALDGLRERGRLQEGQDSKENGAENSENSEVGLNTARSIALGALHFYLLQFNPRREISFDPKESLAFTGNTGSYLQYVGARIYSILRKAGAEVEANADRLAKYDPETWSLLAGGASDHAESSANSPEWELLKQLREYPKAVSLAAAELNPSHVVKALAEVARRFSRFYHDVPILSSEEPLLSVRLDLCRATLQVLRNGMELCVIPFLESM</sequence>
<comment type="catalytic activity">
    <reaction evidence="8 9">
        <text>tRNA(Arg) + L-arginine + ATP = L-arginyl-tRNA(Arg) + AMP + diphosphate</text>
        <dbReference type="Rhea" id="RHEA:20301"/>
        <dbReference type="Rhea" id="RHEA-COMP:9658"/>
        <dbReference type="Rhea" id="RHEA-COMP:9673"/>
        <dbReference type="ChEBI" id="CHEBI:30616"/>
        <dbReference type="ChEBI" id="CHEBI:32682"/>
        <dbReference type="ChEBI" id="CHEBI:33019"/>
        <dbReference type="ChEBI" id="CHEBI:78442"/>
        <dbReference type="ChEBI" id="CHEBI:78513"/>
        <dbReference type="ChEBI" id="CHEBI:456215"/>
        <dbReference type="EC" id="6.1.1.19"/>
    </reaction>
</comment>
<comment type="subunit">
    <text evidence="9">Monomer.</text>
</comment>
<reference evidence="14 15" key="1">
    <citation type="submission" date="2023-04" db="EMBL/GenBank/DDBJ databases">
        <title>Spirochaete genome identified in red abalone sample constitutes a novel genus.</title>
        <authorList>
            <person name="Sharma S.P."/>
            <person name="Purcell C.M."/>
            <person name="Hyde J.R."/>
            <person name="Severin A.J."/>
        </authorList>
    </citation>
    <scope>NUCLEOTIDE SEQUENCE [LARGE SCALE GENOMIC DNA]</scope>
    <source>
        <strain evidence="14 15">SP-2023</strain>
    </source>
</reference>
<dbReference type="Gene3D" id="3.30.1360.70">
    <property type="entry name" value="Arginyl tRNA synthetase N-terminal domain"/>
    <property type="match status" value="1"/>
</dbReference>
<dbReference type="InterPro" id="IPR014729">
    <property type="entry name" value="Rossmann-like_a/b/a_fold"/>
</dbReference>
<evidence type="ECO:0000256" key="2">
    <source>
        <dbReference type="ARBA" id="ARBA00022490"/>
    </source>
</evidence>